<dbReference type="InterPro" id="IPR010982">
    <property type="entry name" value="Lambda_DNA-bd_dom_sf"/>
</dbReference>
<dbReference type="AlphaFoldDB" id="A0A853DR45"/>
<evidence type="ECO:0000313" key="4">
    <source>
        <dbReference type="Proteomes" id="UP000521075"/>
    </source>
</evidence>
<accession>A0A853DR45</accession>
<dbReference type="RefSeq" id="WP_179700079.1">
    <property type="nucleotide sequence ID" value="NZ_BAAAHA010000004.1"/>
</dbReference>
<reference evidence="3 4" key="1">
    <citation type="submission" date="2020-07" db="EMBL/GenBank/DDBJ databases">
        <title>Sequencing the genomes of 1000 actinobacteria strains.</title>
        <authorList>
            <person name="Klenk H.-P."/>
        </authorList>
    </citation>
    <scope>NUCLEOTIDE SEQUENCE [LARGE SCALE GENOMIC DNA]</scope>
    <source>
        <strain evidence="3 4">DSM 15166</strain>
    </source>
</reference>
<name>A0A853DR45_9MICO</name>
<feature type="region of interest" description="Disordered" evidence="1">
    <location>
        <begin position="1"/>
        <end position="25"/>
    </location>
</feature>
<dbReference type="EMBL" id="JACCHJ010000001">
    <property type="protein sequence ID" value="NYK09044.1"/>
    <property type="molecule type" value="Genomic_DNA"/>
</dbReference>
<dbReference type="SUPFAM" id="SSF47413">
    <property type="entry name" value="lambda repressor-like DNA-binding domains"/>
    <property type="match status" value="1"/>
</dbReference>
<organism evidence="3 4">
    <name type="scientific">Leifsonia naganoensis</name>
    <dbReference type="NCBI Taxonomy" id="150025"/>
    <lineage>
        <taxon>Bacteria</taxon>
        <taxon>Bacillati</taxon>
        <taxon>Actinomycetota</taxon>
        <taxon>Actinomycetes</taxon>
        <taxon>Micrococcales</taxon>
        <taxon>Microbacteriaceae</taxon>
        <taxon>Leifsonia</taxon>
    </lineage>
</organism>
<dbReference type="Gene3D" id="1.10.260.40">
    <property type="entry name" value="lambda repressor-like DNA-binding domains"/>
    <property type="match status" value="1"/>
</dbReference>
<dbReference type="CDD" id="cd00093">
    <property type="entry name" value="HTH_XRE"/>
    <property type="match status" value="1"/>
</dbReference>
<gene>
    <name evidence="3" type="ORF">HNR14_000925</name>
</gene>
<evidence type="ECO:0000256" key="1">
    <source>
        <dbReference type="SAM" id="MobiDB-lite"/>
    </source>
</evidence>
<evidence type="ECO:0000313" key="3">
    <source>
        <dbReference type="EMBL" id="NYK09044.1"/>
    </source>
</evidence>
<evidence type="ECO:0000259" key="2">
    <source>
        <dbReference type="Pfam" id="PF01381"/>
    </source>
</evidence>
<dbReference type="Proteomes" id="UP000521075">
    <property type="component" value="Unassembled WGS sequence"/>
</dbReference>
<sequence length="99" mass="10988">MPRPHRPLPNAGDIDGWPTRKRSDPVSETARIFSNNLRAAIDGWGYRELGRAAGLDHNTIRKILAGESWPDLATIARLERVLGPLWPGVIDWEGPEAAK</sequence>
<dbReference type="Pfam" id="PF01381">
    <property type="entry name" value="HTH_3"/>
    <property type="match status" value="1"/>
</dbReference>
<feature type="domain" description="HTH cro/C1-type" evidence="2">
    <location>
        <begin position="47"/>
        <end position="83"/>
    </location>
</feature>
<proteinExistence type="predicted"/>
<protein>
    <submittedName>
        <fullName evidence="3">Transcriptional regulator with XRE-family HTH domain</fullName>
    </submittedName>
</protein>
<dbReference type="GO" id="GO:0003677">
    <property type="term" value="F:DNA binding"/>
    <property type="evidence" value="ECO:0007669"/>
    <property type="project" value="InterPro"/>
</dbReference>
<dbReference type="InterPro" id="IPR001387">
    <property type="entry name" value="Cro/C1-type_HTH"/>
</dbReference>
<keyword evidence="4" id="KW-1185">Reference proteome</keyword>
<comment type="caution">
    <text evidence="3">The sequence shown here is derived from an EMBL/GenBank/DDBJ whole genome shotgun (WGS) entry which is preliminary data.</text>
</comment>